<keyword evidence="1" id="KW-0472">Membrane</keyword>
<dbReference type="InterPro" id="IPR036681">
    <property type="entry name" value="PgpA-like_sf"/>
</dbReference>
<dbReference type="InterPro" id="IPR007686">
    <property type="entry name" value="YutG/PgpA"/>
</dbReference>
<feature type="domain" description="YutG/PgpA" evidence="2">
    <location>
        <begin position="7"/>
        <end position="144"/>
    </location>
</feature>
<feature type="transmembrane region" description="Helical" evidence="1">
    <location>
        <begin position="83"/>
        <end position="104"/>
    </location>
</feature>
<accession>A0A7V2SW91</accession>
<feature type="transmembrane region" description="Helical" evidence="1">
    <location>
        <begin position="124"/>
        <end position="147"/>
    </location>
</feature>
<sequence length="153" mass="16297">MKIALHIATLGPIGYLPRCPGTFGSLPGIAIAIFFDHLLGDWGLLGLFMLFCLSVVTSHKASQALGKKDPSEVVIDETMGMALALYGIKLGLLTIVASFILFRLMDILKPPPVRQFDTMLGGGLGIVMDDVAAGIMANLLLRFVVVVSGGQWP</sequence>
<keyword evidence="1" id="KW-1133">Transmembrane helix</keyword>
<dbReference type="CDD" id="cd06971">
    <property type="entry name" value="PgpA"/>
    <property type="match status" value="1"/>
</dbReference>
<dbReference type="GO" id="GO:0006655">
    <property type="term" value="P:phosphatidylglycerol biosynthetic process"/>
    <property type="evidence" value="ECO:0007669"/>
    <property type="project" value="UniProtKB-UniPathway"/>
</dbReference>
<dbReference type="PANTHER" id="PTHR36305">
    <property type="entry name" value="PHOSPHATIDYLGLYCEROPHOSPHATASE A"/>
    <property type="match status" value="1"/>
</dbReference>
<dbReference type="Proteomes" id="UP000885797">
    <property type="component" value="Unassembled WGS sequence"/>
</dbReference>
<proteinExistence type="predicted"/>
<protein>
    <submittedName>
        <fullName evidence="3">Phosphatidylglycerophosphatase A</fullName>
    </submittedName>
</protein>
<dbReference type="Pfam" id="PF04608">
    <property type="entry name" value="PgpA"/>
    <property type="match status" value="1"/>
</dbReference>
<keyword evidence="1" id="KW-0812">Transmembrane</keyword>
<dbReference type="SUPFAM" id="SSF101307">
    <property type="entry name" value="YutG-like"/>
    <property type="match status" value="1"/>
</dbReference>
<gene>
    <name evidence="3" type="ORF">ENJ63_02960</name>
</gene>
<evidence type="ECO:0000313" key="3">
    <source>
        <dbReference type="EMBL" id="HFC46823.1"/>
    </source>
</evidence>
<dbReference type="PANTHER" id="PTHR36305:SF1">
    <property type="entry name" value="PHOSPHATIDYLGLYCEROPHOSPHATASE A"/>
    <property type="match status" value="1"/>
</dbReference>
<feature type="transmembrane region" description="Helical" evidence="1">
    <location>
        <begin position="42"/>
        <end position="62"/>
    </location>
</feature>
<evidence type="ECO:0000256" key="1">
    <source>
        <dbReference type="SAM" id="Phobius"/>
    </source>
</evidence>
<organism evidence="3">
    <name type="scientific">Dissulfuribacter thermophilus</name>
    <dbReference type="NCBI Taxonomy" id="1156395"/>
    <lineage>
        <taxon>Bacteria</taxon>
        <taxon>Pseudomonadati</taxon>
        <taxon>Thermodesulfobacteriota</taxon>
        <taxon>Dissulfuribacteria</taxon>
        <taxon>Dissulfuribacterales</taxon>
        <taxon>Dissulfuribacteraceae</taxon>
        <taxon>Dissulfuribacter</taxon>
    </lineage>
</organism>
<dbReference type="AlphaFoldDB" id="A0A7V2SW91"/>
<evidence type="ECO:0000259" key="2">
    <source>
        <dbReference type="Pfam" id="PF04608"/>
    </source>
</evidence>
<dbReference type="UniPathway" id="UPA00084">
    <property type="reaction ID" value="UER00504"/>
</dbReference>
<comment type="caution">
    <text evidence="3">The sequence shown here is derived from an EMBL/GenBank/DDBJ whole genome shotgun (WGS) entry which is preliminary data.</text>
</comment>
<name>A0A7V2SW91_9BACT</name>
<reference evidence="3" key="1">
    <citation type="journal article" date="2020" name="mSystems">
        <title>Genome- and Community-Level Interaction Insights into Carbon Utilization and Element Cycling Functions of Hydrothermarchaeota in Hydrothermal Sediment.</title>
        <authorList>
            <person name="Zhou Z."/>
            <person name="Liu Y."/>
            <person name="Xu W."/>
            <person name="Pan J."/>
            <person name="Luo Z.H."/>
            <person name="Li M."/>
        </authorList>
    </citation>
    <scope>NUCLEOTIDE SEQUENCE [LARGE SCALE GENOMIC DNA]</scope>
    <source>
        <strain evidence="3">HyVt-503</strain>
    </source>
</reference>
<dbReference type="InterPro" id="IPR026037">
    <property type="entry name" value="PgpA"/>
</dbReference>
<dbReference type="PIRSF" id="PIRSF006162">
    <property type="entry name" value="PgpA"/>
    <property type="match status" value="1"/>
</dbReference>
<dbReference type="EMBL" id="DRND01000236">
    <property type="protein sequence ID" value="HFC46823.1"/>
    <property type="molecule type" value="Genomic_DNA"/>
</dbReference>
<dbReference type="GO" id="GO:0008962">
    <property type="term" value="F:phosphatidylglycerophosphatase activity"/>
    <property type="evidence" value="ECO:0007669"/>
    <property type="project" value="InterPro"/>
</dbReference>